<dbReference type="PROSITE" id="PS50878">
    <property type="entry name" value="RT_POL"/>
    <property type="match status" value="1"/>
</dbReference>
<dbReference type="Proteomes" id="UP001341281">
    <property type="component" value="Chromosome 07"/>
</dbReference>
<feature type="domain" description="Reverse transcriptase" evidence="8">
    <location>
        <begin position="1"/>
        <end position="180"/>
    </location>
</feature>
<evidence type="ECO:0000256" key="7">
    <source>
        <dbReference type="ARBA" id="ARBA00022918"/>
    </source>
</evidence>
<sequence>MAPAELAELKEQLENYGESSSPWGAPVLFVTKKDGSMRMCIDYRSPNEVTIKNKYPLPRIDDLFDQLEVPSYHQLKIREEDIQKTAFVTRYGQYEFAVMPFGLTNAPAYFMNLMNKVFMDRLDKYVVVFIDDILIYSKDAMEHERHLRLVLEKLRRHQLYAKYSKCEFWLEKVAFLGHIITAKGVAVDPEKVRAVSEWQQPTNVTEVRSFLGLAGYYRRFIEGFAKIAGPLFALQKKRAKFQWTTACEKSFQELKAGLTIAPVLVQPDIFRDFVIYCDASRQGLGCVLMQDGKVIAYASRKLKDHEQNYPTHDRELAVVVHTLKIWRHYLLGNKCQIFTDHKSLKYISTQADLNMRQRRWLELIKDYDL</sequence>
<dbReference type="AlphaFoldDB" id="A0AAQ3U5Y4"/>
<organism evidence="9 10">
    <name type="scientific">Paspalum notatum var. saurae</name>
    <dbReference type="NCBI Taxonomy" id="547442"/>
    <lineage>
        <taxon>Eukaryota</taxon>
        <taxon>Viridiplantae</taxon>
        <taxon>Streptophyta</taxon>
        <taxon>Embryophyta</taxon>
        <taxon>Tracheophyta</taxon>
        <taxon>Spermatophyta</taxon>
        <taxon>Magnoliopsida</taxon>
        <taxon>Liliopsida</taxon>
        <taxon>Poales</taxon>
        <taxon>Poaceae</taxon>
        <taxon>PACMAD clade</taxon>
        <taxon>Panicoideae</taxon>
        <taxon>Andropogonodae</taxon>
        <taxon>Paspaleae</taxon>
        <taxon>Paspalinae</taxon>
        <taxon>Paspalum</taxon>
    </lineage>
</organism>
<dbReference type="InterPro" id="IPR000477">
    <property type="entry name" value="RT_dom"/>
</dbReference>
<dbReference type="Gene3D" id="3.10.20.370">
    <property type="match status" value="1"/>
</dbReference>
<dbReference type="InterPro" id="IPR050951">
    <property type="entry name" value="Retrovirus_Pol_polyprotein"/>
</dbReference>
<keyword evidence="4" id="KW-0540">Nuclease</keyword>
<dbReference type="EMBL" id="CP144751">
    <property type="protein sequence ID" value="WVZ83642.1"/>
    <property type="molecule type" value="Genomic_DNA"/>
</dbReference>
<dbReference type="Gene3D" id="3.30.70.270">
    <property type="match status" value="2"/>
</dbReference>
<dbReference type="GO" id="GO:0008233">
    <property type="term" value="F:peptidase activity"/>
    <property type="evidence" value="ECO:0007669"/>
    <property type="project" value="UniProtKB-KW"/>
</dbReference>
<evidence type="ECO:0000256" key="3">
    <source>
        <dbReference type="ARBA" id="ARBA00022695"/>
    </source>
</evidence>
<dbReference type="CDD" id="cd01647">
    <property type="entry name" value="RT_LTR"/>
    <property type="match status" value="1"/>
</dbReference>
<keyword evidence="2" id="KW-0808">Transferase</keyword>
<accession>A0AAQ3U5Y4</accession>
<dbReference type="Pfam" id="PF17917">
    <property type="entry name" value="RT_RNaseH"/>
    <property type="match status" value="1"/>
</dbReference>
<reference evidence="9 10" key="1">
    <citation type="submission" date="2024-02" db="EMBL/GenBank/DDBJ databases">
        <title>High-quality chromosome-scale genome assembly of Pensacola bahiagrass (Paspalum notatum Flugge var. saurae).</title>
        <authorList>
            <person name="Vega J.M."/>
            <person name="Podio M."/>
            <person name="Orjuela J."/>
            <person name="Siena L.A."/>
            <person name="Pessino S.C."/>
            <person name="Combes M.C."/>
            <person name="Mariac C."/>
            <person name="Albertini E."/>
            <person name="Pupilli F."/>
            <person name="Ortiz J.P.A."/>
            <person name="Leblanc O."/>
        </authorList>
    </citation>
    <scope>NUCLEOTIDE SEQUENCE [LARGE SCALE GENOMIC DNA]</scope>
    <source>
        <strain evidence="9">R1</strain>
        <tissue evidence="9">Leaf</tissue>
    </source>
</reference>
<dbReference type="CDD" id="cd09274">
    <property type="entry name" value="RNase_HI_RT_Ty3"/>
    <property type="match status" value="1"/>
</dbReference>
<keyword evidence="6" id="KW-0378">Hydrolase</keyword>
<evidence type="ECO:0000256" key="4">
    <source>
        <dbReference type="ARBA" id="ARBA00022722"/>
    </source>
</evidence>
<dbReference type="GO" id="GO:0003964">
    <property type="term" value="F:RNA-directed DNA polymerase activity"/>
    <property type="evidence" value="ECO:0007669"/>
    <property type="project" value="UniProtKB-KW"/>
</dbReference>
<dbReference type="FunFam" id="3.10.10.10:FF:000007">
    <property type="entry name" value="Retrovirus-related Pol polyprotein from transposon 17.6-like Protein"/>
    <property type="match status" value="1"/>
</dbReference>
<evidence type="ECO:0000259" key="8">
    <source>
        <dbReference type="PROSITE" id="PS50878"/>
    </source>
</evidence>
<evidence type="ECO:0000256" key="1">
    <source>
        <dbReference type="ARBA" id="ARBA00022670"/>
    </source>
</evidence>
<evidence type="ECO:0000313" key="9">
    <source>
        <dbReference type="EMBL" id="WVZ83642.1"/>
    </source>
</evidence>
<dbReference type="FunFam" id="3.10.20.370:FF:000001">
    <property type="entry name" value="Retrovirus-related Pol polyprotein from transposon 17.6-like protein"/>
    <property type="match status" value="1"/>
</dbReference>
<dbReference type="SUPFAM" id="SSF56672">
    <property type="entry name" value="DNA/RNA polymerases"/>
    <property type="match status" value="1"/>
</dbReference>
<dbReference type="Pfam" id="PF00078">
    <property type="entry name" value="RVT_1"/>
    <property type="match status" value="1"/>
</dbReference>
<dbReference type="InterPro" id="IPR043128">
    <property type="entry name" value="Rev_trsase/Diguanyl_cyclase"/>
</dbReference>
<dbReference type="GO" id="GO:0004519">
    <property type="term" value="F:endonuclease activity"/>
    <property type="evidence" value="ECO:0007669"/>
    <property type="project" value="UniProtKB-KW"/>
</dbReference>
<proteinExistence type="predicted"/>
<dbReference type="Gene3D" id="3.10.10.10">
    <property type="entry name" value="HIV Type 1 Reverse Transcriptase, subunit A, domain 1"/>
    <property type="match status" value="1"/>
</dbReference>
<keyword evidence="3" id="KW-0548">Nucleotidyltransferase</keyword>
<protein>
    <recommendedName>
        <fullName evidence="8">Reverse transcriptase domain-containing protein</fullName>
    </recommendedName>
</protein>
<evidence type="ECO:0000313" key="10">
    <source>
        <dbReference type="Proteomes" id="UP001341281"/>
    </source>
</evidence>
<keyword evidence="1" id="KW-0645">Protease</keyword>
<name>A0AAQ3U5Y4_PASNO</name>
<dbReference type="FunFam" id="3.30.70.270:FF:000003">
    <property type="entry name" value="Transposon Ty3-G Gag-Pol polyprotein"/>
    <property type="match status" value="1"/>
</dbReference>
<dbReference type="FunFam" id="3.30.70.270:FF:000020">
    <property type="entry name" value="Transposon Tf2-6 polyprotein-like Protein"/>
    <property type="match status" value="1"/>
</dbReference>
<evidence type="ECO:0000256" key="5">
    <source>
        <dbReference type="ARBA" id="ARBA00022759"/>
    </source>
</evidence>
<dbReference type="InterPro" id="IPR043502">
    <property type="entry name" value="DNA/RNA_pol_sf"/>
</dbReference>
<keyword evidence="10" id="KW-1185">Reference proteome</keyword>
<evidence type="ECO:0000256" key="6">
    <source>
        <dbReference type="ARBA" id="ARBA00022801"/>
    </source>
</evidence>
<dbReference type="PANTHER" id="PTHR37984:SF5">
    <property type="entry name" value="PROTEIN NYNRIN-LIKE"/>
    <property type="match status" value="1"/>
</dbReference>
<keyword evidence="5" id="KW-0255">Endonuclease</keyword>
<dbReference type="InterPro" id="IPR041373">
    <property type="entry name" value="RT_RNaseH"/>
</dbReference>
<dbReference type="PANTHER" id="PTHR37984">
    <property type="entry name" value="PROTEIN CBG26694"/>
    <property type="match status" value="1"/>
</dbReference>
<evidence type="ECO:0000256" key="2">
    <source>
        <dbReference type="ARBA" id="ARBA00022679"/>
    </source>
</evidence>
<gene>
    <name evidence="9" type="ORF">U9M48_030770</name>
</gene>
<dbReference type="GO" id="GO:0006508">
    <property type="term" value="P:proteolysis"/>
    <property type="evidence" value="ECO:0007669"/>
    <property type="project" value="UniProtKB-KW"/>
</dbReference>
<keyword evidence="7" id="KW-0695">RNA-directed DNA polymerase</keyword>